<protein>
    <submittedName>
        <fullName evidence="1">Uncharacterized protein</fullName>
    </submittedName>
</protein>
<reference evidence="1 2" key="1">
    <citation type="journal article" date="2013" name="Int. J. Syst. Evol. Microbiol.">
        <title>Chryseobacterium angstadtii sp. nov., isolated from a newt tank.</title>
        <authorList>
            <person name="Kirk K.E."/>
            <person name="Hoffman J.A."/>
            <person name="Smith K.A."/>
            <person name="Strahan B.L."/>
            <person name="Failor K.C."/>
            <person name="Krebs J.E."/>
            <person name="Gale A.N."/>
            <person name="Do T.D."/>
            <person name="Sontag T.C."/>
            <person name="Batties A.M."/>
            <person name="Mistiszyn K."/>
            <person name="Newman J.D."/>
        </authorList>
    </citation>
    <scope>NUCLEOTIDE SEQUENCE [LARGE SCALE GENOMIC DNA]</scope>
    <source>
        <strain evidence="1 2">KM</strain>
    </source>
</reference>
<dbReference type="Proteomes" id="UP000036261">
    <property type="component" value="Unassembled WGS sequence"/>
</dbReference>
<proteinExistence type="predicted"/>
<comment type="caution">
    <text evidence="1">The sequence shown here is derived from an EMBL/GenBank/DDBJ whole genome shotgun (WGS) entry which is preliminary data.</text>
</comment>
<name>A0A0J7I2F8_9FLAO</name>
<evidence type="ECO:0000313" key="1">
    <source>
        <dbReference type="EMBL" id="KMQ60011.1"/>
    </source>
</evidence>
<organism evidence="1 2">
    <name type="scientific">Chryseobacterium angstadtii</name>
    <dbReference type="NCBI Taxonomy" id="558151"/>
    <lineage>
        <taxon>Bacteria</taxon>
        <taxon>Pseudomonadati</taxon>
        <taxon>Bacteroidota</taxon>
        <taxon>Flavobacteriia</taxon>
        <taxon>Flavobacteriales</taxon>
        <taxon>Weeksellaceae</taxon>
        <taxon>Chryseobacterium group</taxon>
        <taxon>Chryseobacterium</taxon>
    </lineage>
</organism>
<dbReference type="STRING" id="558151.ACM46_17315"/>
<keyword evidence="2" id="KW-1185">Reference proteome</keyword>
<accession>A0A0J7I2F8</accession>
<dbReference type="AlphaFoldDB" id="A0A0J7I2F8"/>
<dbReference type="EMBL" id="LFND01000006">
    <property type="protein sequence ID" value="KMQ60011.1"/>
    <property type="molecule type" value="Genomic_DNA"/>
</dbReference>
<gene>
    <name evidence="1" type="ORF">ACM46_17315</name>
</gene>
<dbReference type="PATRIC" id="fig|558151.6.peg.3660"/>
<sequence>MIKLIIMANSNQDWRLRHSKLPVQDYKAIRQKKYRTPVASTSLYSPLNILNFFHKKTNHSLQLETLQPVPHNSKPAPAQQFPFLVARRIQKNYLCFY</sequence>
<evidence type="ECO:0000313" key="2">
    <source>
        <dbReference type="Proteomes" id="UP000036261"/>
    </source>
</evidence>